<dbReference type="Gene3D" id="3.40.630.30">
    <property type="match status" value="2"/>
</dbReference>
<dbReference type="eggNOG" id="COG4552">
    <property type="taxonomic scope" value="Bacteria"/>
</dbReference>
<proteinExistence type="predicted"/>
<dbReference type="KEGG" id="awo:Awo_c05060"/>
<evidence type="ECO:0000313" key="2">
    <source>
        <dbReference type="EMBL" id="AFA47305.1"/>
    </source>
</evidence>
<reference evidence="3" key="1">
    <citation type="submission" date="2011-07" db="EMBL/GenBank/DDBJ databases">
        <title>Complete genome sequence of Acetobacterium woodii.</title>
        <authorList>
            <person name="Poehlein A."/>
            <person name="Schmidt S."/>
            <person name="Kaster A.-K."/>
            <person name="Goenrich M."/>
            <person name="Vollmers J."/>
            <person name="Thuermer A."/>
            <person name="Gottschalk G."/>
            <person name="Thauer R.K."/>
            <person name="Daniel R."/>
            <person name="Mueller V."/>
        </authorList>
    </citation>
    <scope>NUCLEOTIDE SEQUENCE [LARGE SCALE GENOMIC DNA]</scope>
    <source>
        <strain evidence="3">ATCC 29683 / DSM 1030 / JCM 2381 / KCTC 1655 / WB1</strain>
    </source>
</reference>
<dbReference type="AlphaFoldDB" id="H6LID1"/>
<evidence type="ECO:0000313" key="3">
    <source>
        <dbReference type="Proteomes" id="UP000007177"/>
    </source>
</evidence>
<gene>
    <name evidence="2" type="ordered locus">Awo_c05060</name>
</gene>
<dbReference type="EMBL" id="CP002987">
    <property type="protein sequence ID" value="AFA47305.1"/>
    <property type="molecule type" value="Genomic_DNA"/>
</dbReference>
<dbReference type="PANTHER" id="PTHR37817">
    <property type="entry name" value="N-ACETYLTRANSFERASE EIS"/>
    <property type="match status" value="1"/>
</dbReference>
<protein>
    <submittedName>
        <fullName evidence="2">Acetyltransferase GNAT family</fullName>
        <ecNumber evidence="2">2.3.1.-</ecNumber>
    </submittedName>
</protein>
<dbReference type="STRING" id="931626.Awo_c05060"/>
<sequence>MKKEIKKDLELRNLEAKDLTQFNDILRYAFQVTDEQLLKVGWKHDEIKRSKFPILEKAEVIGWFEDGRLAAQIAVYPLQVNISGNIYEMGYITGVATYPEYMGLGLMSGLMKKSLETMHQRNQCISFLFPYSHPLYRHKGWEIVSDKMTFCIQDHQLPRDIDVPGRIKRVPENNPDLIKLHQEFAQKTHGCLIRNDLVWEEYWRWEVEDVTVAIYYSENDRALGYLVYLIENDVFHVKEMVYLNQEARKGLWAYIAAHESMINEVVGNNYNNHTISFLFGDSDMKETIRPYIMARIVDFEGFIKQYNFENADLDETITFEIIDTVLEWNNQIFTIQFSQDNKPILIDQPSPNWVKVEISILTCMLLGYKRPTYLQQIERIAANKKTVSILERIIPNEKVYFSDYI</sequence>
<dbReference type="GO" id="GO:0030649">
    <property type="term" value="P:aminoglycoside antibiotic catabolic process"/>
    <property type="evidence" value="ECO:0007669"/>
    <property type="project" value="TreeGrafter"/>
</dbReference>
<feature type="domain" description="N-acetyltransferase" evidence="1">
    <location>
        <begin position="9"/>
        <end position="164"/>
    </location>
</feature>
<dbReference type="HOGENOM" id="CLU_050659_1_1_9"/>
<dbReference type="GO" id="GO:0034069">
    <property type="term" value="F:aminoglycoside N-acetyltransferase activity"/>
    <property type="evidence" value="ECO:0007669"/>
    <property type="project" value="TreeGrafter"/>
</dbReference>
<dbReference type="InterPro" id="IPR025559">
    <property type="entry name" value="Eis_dom"/>
</dbReference>
<dbReference type="RefSeq" id="WP_014354908.1">
    <property type="nucleotide sequence ID" value="NC_016894.1"/>
</dbReference>
<organism evidence="2 3">
    <name type="scientific">Acetobacterium woodii (strain ATCC 29683 / DSM 1030 / JCM 2381 / KCTC 1655 / WB1)</name>
    <dbReference type="NCBI Taxonomy" id="931626"/>
    <lineage>
        <taxon>Bacteria</taxon>
        <taxon>Bacillati</taxon>
        <taxon>Bacillota</taxon>
        <taxon>Clostridia</taxon>
        <taxon>Eubacteriales</taxon>
        <taxon>Eubacteriaceae</taxon>
        <taxon>Acetobacterium</taxon>
    </lineage>
</organism>
<dbReference type="EC" id="2.3.1.-" evidence="2"/>
<dbReference type="InterPro" id="IPR041380">
    <property type="entry name" value="Acetyltransf_17"/>
</dbReference>
<dbReference type="PANTHER" id="PTHR37817:SF1">
    <property type="entry name" value="N-ACETYLTRANSFERASE EIS"/>
    <property type="match status" value="1"/>
</dbReference>
<dbReference type="Proteomes" id="UP000007177">
    <property type="component" value="Chromosome"/>
</dbReference>
<dbReference type="Pfam" id="PF17668">
    <property type="entry name" value="Acetyltransf_17"/>
    <property type="match status" value="1"/>
</dbReference>
<evidence type="ECO:0000259" key="1">
    <source>
        <dbReference type="PROSITE" id="PS51186"/>
    </source>
</evidence>
<dbReference type="InterPro" id="IPR016181">
    <property type="entry name" value="Acyl_CoA_acyltransferase"/>
</dbReference>
<name>H6LID1_ACEWD</name>
<dbReference type="Pfam" id="PF13527">
    <property type="entry name" value="Acetyltransf_9"/>
    <property type="match status" value="1"/>
</dbReference>
<dbReference type="InterPro" id="IPR000182">
    <property type="entry name" value="GNAT_dom"/>
</dbReference>
<dbReference type="Gene3D" id="3.30.1050.10">
    <property type="entry name" value="SCP2 sterol-binding domain"/>
    <property type="match status" value="1"/>
</dbReference>
<accession>H6LID1</accession>
<reference evidence="2 3" key="2">
    <citation type="journal article" date="2012" name="PLoS ONE">
        <title>An ancient pathway combining carbon dioxide fixation with the generation and utilization of a sodium ion gradient for ATP synthesis.</title>
        <authorList>
            <person name="Poehlein A."/>
            <person name="Schmidt S."/>
            <person name="Kaster A.K."/>
            <person name="Goenrich M."/>
            <person name="Vollmers J."/>
            <person name="Thurmer A."/>
            <person name="Bertsch J."/>
            <person name="Schuchmann K."/>
            <person name="Voigt B."/>
            <person name="Hecker M."/>
            <person name="Daniel R."/>
            <person name="Thauer R.K."/>
            <person name="Gottschalk G."/>
            <person name="Muller V."/>
        </authorList>
    </citation>
    <scope>NUCLEOTIDE SEQUENCE [LARGE SCALE GENOMIC DNA]</scope>
    <source>
        <strain evidence="3">ATCC 29683 / DSM 1030 / JCM 2381 / KCTC 1655 / WB1</strain>
    </source>
</reference>
<dbReference type="InterPro" id="IPR051554">
    <property type="entry name" value="Acetyltransferase_Eis"/>
</dbReference>
<dbReference type="SUPFAM" id="SSF55718">
    <property type="entry name" value="SCP-like"/>
    <property type="match status" value="1"/>
</dbReference>
<keyword evidence="2" id="KW-0012">Acyltransferase</keyword>
<keyword evidence="3" id="KW-1185">Reference proteome</keyword>
<dbReference type="Pfam" id="PF13530">
    <property type="entry name" value="SCP2_2"/>
    <property type="match status" value="1"/>
</dbReference>
<dbReference type="PROSITE" id="PS51186">
    <property type="entry name" value="GNAT"/>
    <property type="match status" value="1"/>
</dbReference>
<dbReference type="InterPro" id="IPR036527">
    <property type="entry name" value="SCP2_sterol-bd_dom_sf"/>
</dbReference>
<dbReference type="SUPFAM" id="SSF55729">
    <property type="entry name" value="Acyl-CoA N-acyltransferases (Nat)"/>
    <property type="match status" value="1"/>
</dbReference>
<keyword evidence="2" id="KW-0808">Transferase</keyword>
<dbReference type="CDD" id="cd04301">
    <property type="entry name" value="NAT_SF"/>
    <property type="match status" value="1"/>
</dbReference>
<dbReference type="OrthoDB" id="9768284at2"/>